<keyword evidence="1" id="KW-0479">Metal-binding</keyword>
<dbReference type="CDD" id="cd02249">
    <property type="entry name" value="ZZ"/>
    <property type="match status" value="1"/>
</dbReference>
<proteinExistence type="predicted"/>
<dbReference type="PROSITE" id="PS50088">
    <property type="entry name" value="ANK_REPEAT"/>
    <property type="match status" value="7"/>
</dbReference>
<feature type="repeat" description="ANK" evidence="6">
    <location>
        <begin position="1129"/>
        <end position="1161"/>
    </location>
</feature>
<reference evidence="10 11" key="1">
    <citation type="journal article" date="2020" name="Phytopathology">
        <title>Genome Sequence Resources of Colletotrichum truncatum, C. plurivorum, C. musicola, and C. sojae: Four Species Pathogenic to Soybean (Glycine max).</title>
        <authorList>
            <person name="Rogerio F."/>
            <person name="Boufleur T.R."/>
            <person name="Ciampi-Guillardi M."/>
            <person name="Sukno S.A."/>
            <person name="Thon M.R."/>
            <person name="Massola Junior N.S."/>
            <person name="Baroncelli R."/>
        </authorList>
    </citation>
    <scope>NUCLEOTIDE SEQUENCE [LARGE SCALE GENOMIC DNA]</scope>
    <source>
        <strain evidence="10 11">LFN0009</strain>
    </source>
</reference>
<keyword evidence="8" id="KW-0812">Transmembrane</keyword>
<feature type="compositionally biased region" description="Acidic residues" evidence="7">
    <location>
        <begin position="1971"/>
        <end position="1997"/>
    </location>
</feature>
<feature type="transmembrane region" description="Helical" evidence="8">
    <location>
        <begin position="20"/>
        <end position="38"/>
    </location>
</feature>
<sequence>MSSMKFFTLASLHAVRFRVIDIVEIFLIFIMVQFAVLVRQAAIEESEFNGDQSYAVTSRTSARVEAEQEDQQRKLDADKPLTPYNIAFLGGVLAVVLGVEAGIAVALGKLALGKLRADADDVAPILKSSSSLSFSTPAKPAIAGVVGESKQKSGDVDENQSKFEDEKLETSTVDRLEVDNLKETPPEHDDNESLASQAQSVQKAIEYGLLPENENSGELALDICPTSWSTEYVSGDRTSDQGPKKSTGWLSKLFPSSRVLRYRYNIDCADDTPLPDVWTTGGIEREAQKLVDAVLKNREDNPPRENPRPIVFVGHDVGGIIIKKALVLASLNPVKYKDILYYNSTLRINAEFLDTKAFLRAMMVNISSHETKTYSGGTQISAPNPFWVFSCLADVPYEQARVWNTPHLRLIDVDNDSIAFAKVFSPQIGQHPFTIEPEPRDAPIHKVLLYQSPPMASWDLDEFTLLLDNSKHWIADHEDYQKWLDSSGLGILHLRCPEGFTRMLSHRFYRDILKDPRESNLFHIFSRRDDRCNSLGSLFANLDCQLVGRHSESYRYSSCSAVLASQQACTAQDLTQLFSSYRRAAHLKAAVYFICCLDECDETRYDLIEILRDMSRGSEQPVKFVVTTTKGLDEHLELQLASVPTIDVEECMERPEERAKFTKGMQDRVDGQTRRLMRVRPVFLQYKDRFDELLASCLPDRQLACLAMRWLSSSSLVRNSRSSVQRILDRLTPLTTEKFIKVVLESFGGRCARVRKMICWIKFAFEPPTYQEVVEALYVAAKDTDVEGLADIDYDELRDDIAQFGGLITFDGHEVDLFRPGSFPSYEAADAHAEMASICLDYLLLPEVWETLEDMIGKNALLDETSVSRPRHNLASYAAKYWAKHYRLAGDHRPKAQALRLFAHSKARNLWAQAVYVLSNPLSRISKGYISALPVVSITGLAELVAHQLEAERLSPGFNTDNFSVDVGLSVVEAACNAHEEVVQMLLKASIPTQSLLSEALLKAAAPGDERILNHLVGMAAKAEEFEWPPGLFRRVAWLGLMETAKLLLALNVPLPPSEFDSLQTSLVHMALEGNHSEMAKLLIGTKTDLEATANFGQKPLHFAAYHGDVDVIRLLLATGADKNALDFSGTTPLQMAVRGANSQATKVLLEAGADGNIGHDRSSYGKVVRTWSAKPLIYAAISGYSECVRVLLEHGANVNADLDGKNALWFAASKGEIGICRQLLKYGANANENTEHSEPLLIAAMDFFIPAGKVMELWELLIEYKVNLEVQDESQTWRNNVLSRAVGTLDKDLVKFLLRHDVSINMGAKTSQTPLYVAAHEGNAEIVRLLLNHKADPNLKSEWNWTPLHAAYDNAEIAQLLLEAGADINAVCNSGTVTYLAAKHNQKDVLRLLLGHTTKPNLETQTIALPYDGRSGDTRPELEEEGMTALCIACQRASVESIELLLNAGANVNHQTNDGSFPLKFCLTSTSQNTSSTAASIELLFKHQSKPNLMLADKSGNMILHNINTNTTGTTVSLLCRAGAEFDAKNPQGETPLLKAVLCGNMAAFKALRWEAADVKVCSSTRGTLLHAAAYNGGWDIFQEVQAAGCDVGVARSLGCKETLLYSLASNNSHGPDRLQIAEYLIEEAKEDLDEESPGTAFGFPVLAGLFSSAKAVTDYLIGKGAKLDVRDVMGRTPLHVAVIEDPDDGTIEKLLTKGADVMAVTKVGLLPVHFAAAYPWSAKPLLQLLKHIEDPQVHLNDTNQGEDSTQSTDQRSDDGDETRMIRSKQLELSAQTVAGDRQRISDKKVTNGKLPFDIEAKDNDGWTPLMWSAKGNFSNFDGPKALLERGASLWTVAEGPGQRWSPLKISQYYGPSDGMIELLTPKEKTRTLPDGTTEEWRDEDHKERVGGWKSNWYCDHCLMGILGMRYRCLECEADHFDLCYKCIGSKDVLHPNHNFEAVGPEYEVDVGESEEQKPDNAEKNHEHDPGEEDDIDEEASDLGDDNDTDTDSDDV</sequence>
<dbReference type="PANTHER" id="PTHR24198">
    <property type="entry name" value="ANKYRIN REPEAT AND PROTEIN KINASE DOMAIN-CONTAINING PROTEIN"/>
    <property type="match status" value="1"/>
</dbReference>
<evidence type="ECO:0000256" key="3">
    <source>
        <dbReference type="ARBA" id="ARBA00022771"/>
    </source>
</evidence>
<feature type="repeat" description="ANK" evidence="6">
    <location>
        <begin position="1426"/>
        <end position="1458"/>
    </location>
</feature>
<dbReference type="SUPFAM" id="SSF48403">
    <property type="entry name" value="Ankyrin repeat"/>
    <property type="match status" value="3"/>
</dbReference>
<gene>
    <name evidence="10" type="ORF">CSOJ01_13242</name>
</gene>
<evidence type="ECO:0000313" key="11">
    <source>
        <dbReference type="Proteomes" id="UP000652219"/>
    </source>
</evidence>
<dbReference type="PANTHER" id="PTHR24198:SF165">
    <property type="entry name" value="ANKYRIN REPEAT-CONTAINING PROTEIN-RELATED"/>
    <property type="match status" value="1"/>
</dbReference>
<organism evidence="10 11">
    <name type="scientific">Colletotrichum sojae</name>
    <dbReference type="NCBI Taxonomy" id="2175907"/>
    <lineage>
        <taxon>Eukaryota</taxon>
        <taxon>Fungi</taxon>
        <taxon>Dikarya</taxon>
        <taxon>Ascomycota</taxon>
        <taxon>Pezizomycotina</taxon>
        <taxon>Sordariomycetes</taxon>
        <taxon>Hypocreomycetidae</taxon>
        <taxon>Glomerellales</taxon>
        <taxon>Glomerellaceae</taxon>
        <taxon>Colletotrichum</taxon>
        <taxon>Colletotrichum orchidearum species complex</taxon>
    </lineage>
</organism>
<feature type="region of interest" description="Disordered" evidence="7">
    <location>
        <begin position="1949"/>
        <end position="1997"/>
    </location>
</feature>
<evidence type="ECO:0000256" key="4">
    <source>
        <dbReference type="ARBA" id="ARBA00022833"/>
    </source>
</evidence>
<dbReference type="PRINTS" id="PR01415">
    <property type="entry name" value="ANKYRIN"/>
</dbReference>
<keyword evidence="2" id="KW-0677">Repeat</keyword>
<name>A0A8H6ITS7_9PEZI</name>
<dbReference type="PROSITE" id="PS50297">
    <property type="entry name" value="ANK_REP_REGION"/>
    <property type="match status" value="7"/>
</dbReference>
<dbReference type="GO" id="GO:0008270">
    <property type="term" value="F:zinc ion binding"/>
    <property type="evidence" value="ECO:0007669"/>
    <property type="project" value="UniProtKB-KW"/>
</dbReference>
<dbReference type="Pfam" id="PF12796">
    <property type="entry name" value="Ank_2"/>
    <property type="match status" value="3"/>
</dbReference>
<feature type="transmembrane region" description="Helical" evidence="8">
    <location>
        <begin position="84"/>
        <end position="107"/>
    </location>
</feature>
<dbReference type="InterPro" id="IPR036770">
    <property type="entry name" value="Ankyrin_rpt-contain_sf"/>
</dbReference>
<accession>A0A8H6ITS7</accession>
<keyword evidence="8" id="KW-0472">Membrane</keyword>
<dbReference type="Gene3D" id="3.30.60.90">
    <property type="match status" value="1"/>
</dbReference>
<evidence type="ECO:0000256" key="8">
    <source>
        <dbReference type="SAM" id="Phobius"/>
    </source>
</evidence>
<feature type="compositionally biased region" description="Basic and acidic residues" evidence="7">
    <location>
        <begin position="149"/>
        <end position="188"/>
    </location>
</feature>
<dbReference type="InterPro" id="IPR043145">
    <property type="entry name" value="Znf_ZZ_sf"/>
</dbReference>
<keyword evidence="8" id="KW-1133">Transmembrane helix</keyword>
<dbReference type="Proteomes" id="UP000652219">
    <property type="component" value="Unassembled WGS sequence"/>
</dbReference>
<evidence type="ECO:0000256" key="7">
    <source>
        <dbReference type="SAM" id="MobiDB-lite"/>
    </source>
</evidence>
<keyword evidence="4" id="KW-0862">Zinc</keyword>
<dbReference type="SMART" id="SM00248">
    <property type="entry name" value="ANK"/>
    <property type="match status" value="16"/>
</dbReference>
<evidence type="ECO:0000256" key="5">
    <source>
        <dbReference type="ARBA" id="ARBA00023043"/>
    </source>
</evidence>
<dbReference type="InterPro" id="IPR002110">
    <property type="entry name" value="Ankyrin_rpt"/>
</dbReference>
<feature type="repeat" description="ANK" evidence="6">
    <location>
        <begin position="1204"/>
        <end position="1236"/>
    </location>
</feature>
<evidence type="ECO:0000256" key="6">
    <source>
        <dbReference type="PROSITE-ProRule" id="PRU00023"/>
    </source>
</evidence>
<protein>
    <recommendedName>
        <fullName evidence="9">Nephrocystin 3-like N-terminal domain-containing protein</fullName>
    </recommendedName>
</protein>
<dbReference type="InterPro" id="IPR056884">
    <property type="entry name" value="NPHP3-like_N"/>
</dbReference>
<evidence type="ECO:0000259" key="9">
    <source>
        <dbReference type="Pfam" id="PF24883"/>
    </source>
</evidence>
<feature type="repeat" description="ANK" evidence="6">
    <location>
        <begin position="1172"/>
        <end position="1204"/>
    </location>
</feature>
<feature type="region of interest" description="Disordered" evidence="7">
    <location>
        <begin position="1740"/>
        <end position="1764"/>
    </location>
</feature>
<keyword evidence="11" id="KW-1185">Reference proteome</keyword>
<feature type="repeat" description="ANK" evidence="6">
    <location>
        <begin position="1311"/>
        <end position="1343"/>
    </location>
</feature>
<dbReference type="Gene3D" id="1.25.40.20">
    <property type="entry name" value="Ankyrin repeat-containing domain"/>
    <property type="match status" value="4"/>
</dbReference>
<dbReference type="Pfam" id="PF24883">
    <property type="entry name" value="NPHP3_N"/>
    <property type="match status" value="1"/>
</dbReference>
<feature type="domain" description="Nephrocystin 3-like N-terminal" evidence="9">
    <location>
        <begin position="471"/>
        <end position="627"/>
    </location>
</feature>
<evidence type="ECO:0000313" key="10">
    <source>
        <dbReference type="EMBL" id="KAF6796358.1"/>
    </source>
</evidence>
<evidence type="ECO:0000256" key="1">
    <source>
        <dbReference type="ARBA" id="ARBA00022723"/>
    </source>
</evidence>
<dbReference type="SUPFAM" id="SSF57850">
    <property type="entry name" value="RING/U-box"/>
    <property type="match status" value="1"/>
</dbReference>
<keyword evidence="3" id="KW-0863">Zinc-finger</keyword>
<dbReference type="EMBL" id="WIGN01000374">
    <property type="protein sequence ID" value="KAF6796358.1"/>
    <property type="molecule type" value="Genomic_DNA"/>
</dbReference>
<comment type="caution">
    <text evidence="10">The sequence shown here is derived from an EMBL/GenBank/DDBJ whole genome shotgun (WGS) entry which is preliminary data.</text>
</comment>
<feature type="repeat" description="ANK" evidence="6">
    <location>
        <begin position="1675"/>
        <end position="1708"/>
    </location>
</feature>
<feature type="region of interest" description="Disordered" evidence="7">
    <location>
        <begin position="146"/>
        <end position="198"/>
    </location>
</feature>
<evidence type="ECO:0000256" key="2">
    <source>
        <dbReference type="ARBA" id="ARBA00022737"/>
    </source>
</evidence>
<feature type="compositionally biased region" description="Basic and acidic residues" evidence="7">
    <location>
        <begin position="1956"/>
        <end position="1970"/>
    </location>
</feature>
<dbReference type="Pfam" id="PF00023">
    <property type="entry name" value="Ank"/>
    <property type="match status" value="3"/>
</dbReference>
<feature type="repeat" description="ANK" evidence="6">
    <location>
        <begin position="1096"/>
        <end position="1128"/>
    </location>
</feature>
<keyword evidence="5 6" id="KW-0040">ANK repeat</keyword>